<accession>A0A0K1E8Y2</accession>
<evidence type="ECO:0000313" key="2">
    <source>
        <dbReference type="Proteomes" id="UP000067626"/>
    </source>
</evidence>
<dbReference type="KEGG" id="ccro:CMC5_014740"/>
<dbReference type="EMBL" id="CP012159">
    <property type="protein sequence ID" value="AKT37341.1"/>
    <property type="molecule type" value="Genomic_DNA"/>
</dbReference>
<dbReference type="AlphaFoldDB" id="A0A0K1E8Y2"/>
<dbReference type="OrthoDB" id="5510805at2"/>
<proteinExistence type="predicted"/>
<protein>
    <submittedName>
        <fullName evidence="1">Uncharacterized protein</fullName>
    </submittedName>
</protein>
<dbReference type="Proteomes" id="UP000067626">
    <property type="component" value="Chromosome"/>
</dbReference>
<reference evidence="1 2" key="1">
    <citation type="submission" date="2015-07" db="EMBL/GenBank/DDBJ databases">
        <title>Genome analysis of myxobacterium Chondromyces crocatus Cm c5 reveals a high potential for natural compound synthesis and the genetic basis for the loss of fruiting body formation.</title>
        <authorList>
            <person name="Zaburannyi N."/>
            <person name="Bunk B."/>
            <person name="Maier J."/>
            <person name="Overmann J."/>
            <person name="Mueller R."/>
        </authorList>
    </citation>
    <scope>NUCLEOTIDE SEQUENCE [LARGE SCALE GENOMIC DNA]</scope>
    <source>
        <strain evidence="1 2">Cm c5</strain>
    </source>
</reference>
<gene>
    <name evidence="1" type="ORF">CMC5_014740</name>
</gene>
<organism evidence="1 2">
    <name type="scientific">Chondromyces crocatus</name>
    <dbReference type="NCBI Taxonomy" id="52"/>
    <lineage>
        <taxon>Bacteria</taxon>
        <taxon>Pseudomonadati</taxon>
        <taxon>Myxococcota</taxon>
        <taxon>Polyangia</taxon>
        <taxon>Polyangiales</taxon>
        <taxon>Polyangiaceae</taxon>
        <taxon>Chondromyces</taxon>
    </lineage>
</organism>
<sequence>MRDRVEFRAKEPIARCLIRRLVVPRIYFDAPWPKDESPLYDVLAIDRDGNGDAHVVQVRKMAGDALAEVPALLSVGAPFRWIAFLQGTQDEKAALALVSKELLYAKGSAGRVGVIEIVTMSGGDLGANVVVTAERFPGSFYDLSTAFSGSHKADIQY</sequence>
<keyword evidence="2" id="KW-1185">Reference proteome</keyword>
<evidence type="ECO:0000313" key="1">
    <source>
        <dbReference type="EMBL" id="AKT37341.1"/>
    </source>
</evidence>
<dbReference type="RefSeq" id="WP_156338311.1">
    <property type="nucleotide sequence ID" value="NZ_CP012159.1"/>
</dbReference>
<name>A0A0K1E8Y2_CHOCO</name>